<keyword evidence="2 7" id="KW-0813">Transport</keyword>
<feature type="transmembrane region" description="Helical" evidence="7">
    <location>
        <begin position="99"/>
        <end position="122"/>
    </location>
</feature>
<dbReference type="EMBL" id="LNQR01000039">
    <property type="protein sequence ID" value="KWT89419.1"/>
    <property type="molecule type" value="Genomic_DNA"/>
</dbReference>
<feature type="domain" description="ABC transmembrane type-1" evidence="8">
    <location>
        <begin position="95"/>
        <end position="296"/>
    </location>
</feature>
<dbReference type="Pfam" id="PF00528">
    <property type="entry name" value="BPD_transp_1"/>
    <property type="match status" value="1"/>
</dbReference>
<comment type="subcellular location">
    <subcellularLocation>
        <location evidence="1 7">Cell membrane</location>
        <topology evidence="1 7">Multi-pass membrane protein</topology>
    </subcellularLocation>
</comment>
<dbReference type="InterPro" id="IPR035906">
    <property type="entry name" value="MetI-like_sf"/>
</dbReference>
<organism evidence="9 10">
    <name type="scientific">Candidatus Magnetominusculus xianensis</name>
    <dbReference type="NCBI Taxonomy" id="1748249"/>
    <lineage>
        <taxon>Bacteria</taxon>
        <taxon>Pseudomonadati</taxon>
        <taxon>Nitrospirota</taxon>
        <taxon>Nitrospiria</taxon>
        <taxon>Nitrospirales</taxon>
        <taxon>Nitrospiraceae</taxon>
        <taxon>Candidatus Magnetominusculus</taxon>
    </lineage>
</organism>
<sequence length="308" mass="33351">MFAYIAKKLALLVLLLLGITFITFSIVKLLPGDPASGLIGQHADPEDIKRINHALGVDKPFITQFMGYVTLLAHGDLGRSYYTNRDVLTEIMRKLPNTIYLAAAAMSIAIVGGLALGFAAGLRKGSTADKLCSALSLTGLSLPVFWSGLVLIIVFSLKLRLLPPSGTGGARFVILPAVALSLPVLASIARITRSSAIETLSMPFVRVLRAKGMKTWRINYIHLLKSILIPLVTVIGLDFASFLNGAVLTETVFGWDGIGRFTVDGILKRDYPVILGCIITGTFIFVVVNTLVDLSYQLVDPRVRIVKR</sequence>
<protein>
    <submittedName>
        <fullName evidence="9">Glutathione ABC transporter permease</fullName>
    </submittedName>
</protein>
<evidence type="ECO:0000256" key="3">
    <source>
        <dbReference type="ARBA" id="ARBA00022475"/>
    </source>
</evidence>
<keyword evidence="10" id="KW-1185">Reference proteome</keyword>
<dbReference type="Proteomes" id="UP000060487">
    <property type="component" value="Unassembled WGS sequence"/>
</dbReference>
<keyword evidence="6 7" id="KW-0472">Membrane</keyword>
<dbReference type="CDD" id="cd06261">
    <property type="entry name" value="TM_PBP2"/>
    <property type="match status" value="1"/>
</dbReference>
<comment type="caution">
    <text evidence="9">The sequence shown here is derived from an EMBL/GenBank/DDBJ whole genome shotgun (WGS) entry which is preliminary data.</text>
</comment>
<dbReference type="Gene3D" id="1.10.3720.10">
    <property type="entry name" value="MetI-like"/>
    <property type="match status" value="1"/>
</dbReference>
<evidence type="ECO:0000256" key="4">
    <source>
        <dbReference type="ARBA" id="ARBA00022692"/>
    </source>
</evidence>
<evidence type="ECO:0000256" key="5">
    <source>
        <dbReference type="ARBA" id="ARBA00022989"/>
    </source>
</evidence>
<keyword evidence="5 7" id="KW-1133">Transmembrane helix</keyword>
<dbReference type="PANTHER" id="PTHR43163:SF6">
    <property type="entry name" value="DIPEPTIDE TRANSPORT SYSTEM PERMEASE PROTEIN DPPB-RELATED"/>
    <property type="match status" value="1"/>
</dbReference>
<evidence type="ECO:0000256" key="6">
    <source>
        <dbReference type="ARBA" id="ARBA00023136"/>
    </source>
</evidence>
<proteinExistence type="inferred from homology"/>
<feature type="transmembrane region" description="Helical" evidence="7">
    <location>
        <begin position="134"/>
        <end position="157"/>
    </location>
</feature>
<dbReference type="SUPFAM" id="SSF161098">
    <property type="entry name" value="MetI-like"/>
    <property type="match status" value="1"/>
</dbReference>
<feature type="transmembrane region" description="Helical" evidence="7">
    <location>
        <begin position="223"/>
        <end position="243"/>
    </location>
</feature>
<evidence type="ECO:0000259" key="8">
    <source>
        <dbReference type="PROSITE" id="PS50928"/>
    </source>
</evidence>
<feature type="transmembrane region" description="Helical" evidence="7">
    <location>
        <begin position="271"/>
        <end position="292"/>
    </location>
</feature>
<dbReference type="Pfam" id="PF19300">
    <property type="entry name" value="BPD_transp_1_N"/>
    <property type="match status" value="1"/>
</dbReference>
<dbReference type="InterPro" id="IPR000515">
    <property type="entry name" value="MetI-like"/>
</dbReference>
<feature type="transmembrane region" description="Helical" evidence="7">
    <location>
        <begin position="169"/>
        <end position="189"/>
    </location>
</feature>
<evidence type="ECO:0000313" key="9">
    <source>
        <dbReference type="EMBL" id="KWT89419.1"/>
    </source>
</evidence>
<keyword evidence="4 7" id="KW-0812">Transmembrane</keyword>
<gene>
    <name evidence="9" type="ORF">ASN18_1237</name>
</gene>
<dbReference type="PROSITE" id="PS50928">
    <property type="entry name" value="ABC_TM1"/>
    <property type="match status" value="1"/>
</dbReference>
<dbReference type="PANTHER" id="PTHR43163">
    <property type="entry name" value="DIPEPTIDE TRANSPORT SYSTEM PERMEASE PROTEIN DPPB-RELATED"/>
    <property type="match status" value="1"/>
</dbReference>
<keyword evidence="3" id="KW-1003">Cell membrane</keyword>
<comment type="similarity">
    <text evidence="7">Belongs to the binding-protein-dependent transport system permease family.</text>
</comment>
<name>A0ABR5SGE8_9BACT</name>
<evidence type="ECO:0000256" key="7">
    <source>
        <dbReference type="RuleBase" id="RU363032"/>
    </source>
</evidence>
<reference evidence="9 10" key="1">
    <citation type="submission" date="2015-11" db="EMBL/GenBank/DDBJ databases">
        <authorList>
            <person name="Lin W."/>
        </authorList>
    </citation>
    <scope>NUCLEOTIDE SEQUENCE [LARGE SCALE GENOMIC DNA]</scope>
    <source>
        <strain evidence="9 10">HCH-1</strain>
    </source>
</reference>
<accession>A0ABR5SGE8</accession>
<dbReference type="RefSeq" id="WP_085051877.1">
    <property type="nucleotide sequence ID" value="NZ_LNQR01000039.1"/>
</dbReference>
<dbReference type="InterPro" id="IPR045621">
    <property type="entry name" value="BPD_transp_1_N"/>
</dbReference>
<evidence type="ECO:0000256" key="2">
    <source>
        <dbReference type="ARBA" id="ARBA00022448"/>
    </source>
</evidence>
<evidence type="ECO:0000256" key="1">
    <source>
        <dbReference type="ARBA" id="ARBA00004651"/>
    </source>
</evidence>
<evidence type="ECO:0000313" key="10">
    <source>
        <dbReference type="Proteomes" id="UP000060487"/>
    </source>
</evidence>